<dbReference type="EC" id="4.1.99.1" evidence="6"/>
<comment type="similarity">
    <text evidence="2">Belongs to the beta-eliminating lyase family.</text>
</comment>
<dbReference type="GO" id="GO:0009034">
    <property type="term" value="F:tryptophanase activity"/>
    <property type="evidence" value="ECO:0007669"/>
    <property type="project" value="UniProtKB-EC"/>
</dbReference>
<dbReference type="PIRSF" id="PIRSF001386">
    <property type="entry name" value="Trpase"/>
    <property type="match status" value="1"/>
</dbReference>
<dbReference type="InterPro" id="IPR011166">
    <property type="entry name" value="Beta-eliminating_lyase"/>
</dbReference>
<dbReference type="Pfam" id="PF01212">
    <property type="entry name" value="Beta_elim_lyase"/>
    <property type="match status" value="1"/>
</dbReference>
<keyword evidence="3" id="KW-0663">Pyridoxal phosphate</keyword>
<comment type="caution">
    <text evidence="6">The sequence shown here is derived from an EMBL/GenBank/DDBJ whole genome shotgun (WGS) entry which is preliminary data.</text>
</comment>
<protein>
    <submittedName>
        <fullName evidence="6">Tryptophanase</fullName>
        <ecNumber evidence="6">4.1.99.1</ecNumber>
    </submittedName>
</protein>
<accession>A0ABS2MRC8</accession>
<dbReference type="InterPro" id="IPR015421">
    <property type="entry name" value="PyrdxlP-dep_Trfase_major"/>
</dbReference>
<dbReference type="InterPro" id="IPR015422">
    <property type="entry name" value="PyrdxlP-dep_Trfase_small"/>
</dbReference>
<proteinExistence type="inferred from homology"/>
<dbReference type="Gene3D" id="3.90.1150.10">
    <property type="entry name" value="Aspartate Aminotransferase, domain 1"/>
    <property type="match status" value="1"/>
</dbReference>
<comment type="cofactor">
    <cofactor evidence="1">
        <name>pyridoxal 5'-phosphate</name>
        <dbReference type="ChEBI" id="CHEBI:597326"/>
    </cofactor>
</comment>
<sequence length="460" mass="51414">MAKRVPEPFKIKMVEKISIIPKEEREKRLVEAGYNPFSLRAEDIYIDLLTDSGTGAMSDRQWAAIMIGDESYAGSRSFYALEEVVQKITGYKYVIPSHQGRGAEQVVLPNLIQHKGQIVLNNMHFDTTMGHVLLAGGKPVNLIDAKAFDTETYDDFKGDFDLPALESYIDTHGVENIAALIITVTCNSSGGQPISMANIKAASEIAHKKGLPVWIDAARYAENAYFIKTREKGYEDKTILEISQEMFGYADGMMMSAKKDGIVNMGGLIAIKEDEEFYNICRSTVVPMEGFPTYGGLAGRDMQALAVGLEEALEYSYLDYRISQVKYLGDRLREAGVPIQYPTGGHAVFVDCKKLCPQIPYYEFPAQAVCNAVYIESGVRPVEIGSFLLGRDDETGEPLESPLELMRLTIPRRVYTNDHMDYIAEAVIKVAKYAHTLKGFEFDYEPKVLRHFTAKLKPVK</sequence>
<organism evidence="6 7">
    <name type="scientific">Fusibacter tunisiensis</name>
    <dbReference type="NCBI Taxonomy" id="1008308"/>
    <lineage>
        <taxon>Bacteria</taxon>
        <taxon>Bacillati</taxon>
        <taxon>Bacillota</taxon>
        <taxon>Clostridia</taxon>
        <taxon>Eubacteriales</taxon>
        <taxon>Eubacteriales Family XII. Incertae Sedis</taxon>
        <taxon>Fusibacter</taxon>
    </lineage>
</organism>
<dbReference type="NCBIfam" id="NF009709">
    <property type="entry name" value="PRK13238.1"/>
    <property type="match status" value="1"/>
</dbReference>
<dbReference type="InterPro" id="IPR018176">
    <property type="entry name" value="Tryptophanase_CS"/>
</dbReference>
<keyword evidence="7" id="KW-1185">Reference proteome</keyword>
<dbReference type="PANTHER" id="PTHR32325:SF4">
    <property type="entry name" value="TRYPTOPHANASE"/>
    <property type="match status" value="1"/>
</dbReference>
<dbReference type="RefSeq" id="WP_204663965.1">
    <property type="nucleotide sequence ID" value="NZ_JAFBDT010000010.1"/>
</dbReference>
<dbReference type="InterPro" id="IPR015424">
    <property type="entry name" value="PyrdxlP-dep_Trfase"/>
</dbReference>
<evidence type="ECO:0000256" key="1">
    <source>
        <dbReference type="ARBA" id="ARBA00001933"/>
    </source>
</evidence>
<dbReference type="EMBL" id="JAFBDT010000010">
    <property type="protein sequence ID" value="MBM7561973.1"/>
    <property type="molecule type" value="Genomic_DNA"/>
</dbReference>
<name>A0ABS2MRC8_9FIRM</name>
<evidence type="ECO:0000313" key="6">
    <source>
        <dbReference type="EMBL" id="MBM7561973.1"/>
    </source>
</evidence>
<evidence type="ECO:0000256" key="4">
    <source>
        <dbReference type="ARBA" id="ARBA00023239"/>
    </source>
</evidence>
<reference evidence="6 7" key="1">
    <citation type="submission" date="2021-01" db="EMBL/GenBank/DDBJ databases">
        <title>Genomic Encyclopedia of Type Strains, Phase IV (KMG-IV): sequencing the most valuable type-strain genomes for metagenomic binning, comparative biology and taxonomic classification.</title>
        <authorList>
            <person name="Goeker M."/>
        </authorList>
    </citation>
    <scope>NUCLEOTIDE SEQUENCE [LARGE SCALE GENOMIC DNA]</scope>
    <source>
        <strain evidence="6 7">DSM 24436</strain>
    </source>
</reference>
<dbReference type="SUPFAM" id="SSF53383">
    <property type="entry name" value="PLP-dependent transferases"/>
    <property type="match status" value="1"/>
</dbReference>
<evidence type="ECO:0000259" key="5">
    <source>
        <dbReference type="Pfam" id="PF01212"/>
    </source>
</evidence>
<dbReference type="Gene3D" id="3.40.640.10">
    <property type="entry name" value="Type I PLP-dependent aspartate aminotransferase-like (Major domain)"/>
    <property type="match status" value="1"/>
</dbReference>
<feature type="domain" description="Aromatic amino acid beta-eliminating lyase/threonine aldolase" evidence="5">
    <location>
        <begin position="47"/>
        <end position="425"/>
    </location>
</feature>
<keyword evidence="4 6" id="KW-0456">Lyase</keyword>
<dbReference type="PANTHER" id="PTHR32325">
    <property type="entry name" value="BETA-ELIMINATING LYASE-LIKE PROTEIN-RELATED"/>
    <property type="match status" value="1"/>
</dbReference>
<evidence type="ECO:0000256" key="2">
    <source>
        <dbReference type="ARBA" id="ARBA00009721"/>
    </source>
</evidence>
<evidence type="ECO:0000313" key="7">
    <source>
        <dbReference type="Proteomes" id="UP000767854"/>
    </source>
</evidence>
<evidence type="ECO:0000256" key="3">
    <source>
        <dbReference type="ARBA" id="ARBA00022898"/>
    </source>
</evidence>
<dbReference type="PROSITE" id="PS00853">
    <property type="entry name" value="BETA_ELIM_LYASE"/>
    <property type="match status" value="1"/>
</dbReference>
<dbReference type="InterPro" id="IPR001597">
    <property type="entry name" value="ArAA_b-elim_lyase/Thr_aldolase"/>
</dbReference>
<gene>
    <name evidence="6" type="ORF">JOC49_001516</name>
</gene>
<dbReference type="Proteomes" id="UP000767854">
    <property type="component" value="Unassembled WGS sequence"/>
</dbReference>